<dbReference type="SUPFAM" id="SSF51735">
    <property type="entry name" value="NAD(P)-binding Rossmann-fold domains"/>
    <property type="match status" value="1"/>
</dbReference>
<dbReference type="PROSITE" id="PS00074">
    <property type="entry name" value="GLFV_DEHYDROGENASE"/>
    <property type="match status" value="1"/>
</dbReference>
<dbReference type="Pfam" id="PF00208">
    <property type="entry name" value="ELFV_dehydrog"/>
    <property type="match status" value="1"/>
</dbReference>
<dbReference type="PANTHER" id="PTHR11606">
    <property type="entry name" value="GLUTAMATE DEHYDROGENASE"/>
    <property type="match status" value="1"/>
</dbReference>
<evidence type="ECO:0000256" key="1">
    <source>
        <dbReference type="ARBA" id="ARBA00006382"/>
    </source>
</evidence>
<evidence type="ECO:0000256" key="4">
    <source>
        <dbReference type="PIRNR" id="PIRNR000185"/>
    </source>
</evidence>
<organism evidence="7 8">
    <name type="scientific">Romboutsia sedimentorum</name>
    <dbReference type="NCBI Taxonomy" id="1368474"/>
    <lineage>
        <taxon>Bacteria</taxon>
        <taxon>Bacillati</taxon>
        <taxon>Bacillota</taxon>
        <taxon>Clostridia</taxon>
        <taxon>Peptostreptococcales</taxon>
        <taxon>Peptostreptococcaceae</taxon>
        <taxon>Romboutsia</taxon>
    </lineage>
</organism>
<reference evidence="7 8" key="1">
    <citation type="submission" date="2023-05" db="EMBL/GenBank/DDBJ databases">
        <title>Rombocin, a short stable natural nisin variant, displays selective antimicrobial activity against Listeria monocytogenes and employs dual mode of action to kill target bacterial strains.</title>
        <authorList>
            <person name="Wambui J."/>
            <person name="Stephan R."/>
            <person name="Kuipers O.P."/>
        </authorList>
    </citation>
    <scope>NUCLEOTIDE SEQUENCE [LARGE SCALE GENOMIC DNA]</scope>
    <source>
        <strain evidence="7 8">RC002</strain>
    </source>
</reference>
<gene>
    <name evidence="7" type="ORF">QOZ84_12530</name>
</gene>
<sequence length="433" mass="47417">MAEKTLNVLEIAREQVKHACDKLGADPAVYEILKNPMRVMEVSFPVKMDDGTTKSFTGYRSQHNNACGPFKGGLRFHPAVCMDEVKALSTWMTFKCSVVGIPYGGGKGGMAIDPRDYSQTELEKIARGFARAIAPIIGEKEDIPAPDVNTNGQIMSWMVDEYAQATGEFQPGVFTGKPVDFYGSLARTEATGYGVATMAMEAAKKLNIDLNNVTVALQGFGNVGSYAGMYIEEAGAKVVAVGDHTGTIYNENGINIKALMEYNKVNRGVKGFEGAEHTEDNILTMDVDILMPCALENQLTSENAGDVKAKIISEGANGPTTPEADKILSKNGTTLVPDILANSGGVTVSYFEWVQNLSRYNWSFEEVQTKQKKLMVDAFEDIWSLAKEYEVDMRTAAYMMSIKRIADAMKMRGWYSDTPQTEIVEEKALLATE</sequence>
<dbReference type="PRINTS" id="PR00082">
    <property type="entry name" value="GLFDHDRGNASE"/>
</dbReference>
<name>A0ABT7EBS6_9FIRM</name>
<dbReference type="InterPro" id="IPR046346">
    <property type="entry name" value="Aminoacid_DH-like_N_sf"/>
</dbReference>
<evidence type="ECO:0000256" key="2">
    <source>
        <dbReference type="ARBA" id="ARBA00012896"/>
    </source>
</evidence>
<dbReference type="SUPFAM" id="SSF53223">
    <property type="entry name" value="Aminoacid dehydrogenase-like, N-terminal domain"/>
    <property type="match status" value="1"/>
</dbReference>
<dbReference type="SMART" id="SM00839">
    <property type="entry name" value="ELFV_dehydrog"/>
    <property type="match status" value="1"/>
</dbReference>
<evidence type="ECO:0000313" key="7">
    <source>
        <dbReference type="EMBL" id="MDK2564379.1"/>
    </source>
</evidence>
<keyword evidence="8" id="KW-1185">Reference proteome</keyword>
<dbReference type="CDD" id="cd01076">
    <property type="entry name" value="NAD_bind_1_Glu_DH"/>
    <property type="match status" value="1"/>
</dbReference>
<dbReference type="GO" id="GO:0016491">
    <property type="term" value="F:oxidoreductase activity"/>
    <property type="evidence" value="ECO:0007669"/>
    <property type="project" value="UniProtKB-KW"/>
</dbReference>
<dbReference type="InterPro" id="IPR014362">
    <property type="entry name" value="Glu_DH"/>
</dbReference>
<dbReference type="InterPro" id="IPR033524">
    <property type="entry name" value="Glu/Leu/Phe/Val_DH_AS"/>
</dbReference>
<dbReference type="Pfam" id="PF02812">
    <property type="entry name" value="ELFV_dehydrog_N"/>
    <property type="match status" value="1"/>
</dbReference>
<feature type="domain" description="Glutamate/phenylalanine/leucine/valine/L-tryptophan dehydrogenase C-terminal" evidence="6">
    <location>
        <begin position="184"/>
        <end position="413"/>
    </location>
</feature>
<keyword evidence="3 4" id="KW-0560">Oxidoreductase</keyword>
<protein>
    <recommendedName>
        <fullName evidence="2 4">Glutamate dehydrogenase</fullName>
    </recommendedName>
</protein>
<dbReference type="Gene3D" id="3.40.50.10860">
    <property type="entry name" value="Leucine Dehydrogenase, chain A, domain 1"/>
    <property type="match status" value="1"/>
</dbReference>
<dbReference type="PANTHER" id="PTHR11606:SF13">
    <property type="entry name" value="GLUTAMATE DEHYDROGENASE 1, MITOCHONDRIAL"/>
    <property type="match status" value="1"/>
</dbReference>
<dbReference type="RefSeq" id="WP_284133306.1">
    <property type="nucleotide sequence ID" value="NZ_JASKYM010000007.1"/>
</dbReference>
<dbReference type="InterPro" id="IPR036291">
    <property type="entry name" value="NAD(P)-bd_dom_sf"/>
</dbReference>
<dbReference type="InterPro" id="IPR033922">
    <property type="entry name" value="NAD_bind_Glu_DH"/>
</dbReference>
<dbReference type="PIRSF" id="PIRSF000185">
    <property type="entry name" value="Glu_DH"/>
    <property type="match status" value="1"/>
</dbReference>
<comment type="caution">
    <text evidence="7">The sequence shown here is derived from an EMBL/GenBank/DDBJ whole genome shotgun (WGS) entry which is preliminary data.</text>
</comment>
<comment type="similarity">
    <text evidence="1 4 5">Belongs to the Glu/Leu/Phe/Val dehydrogenases family.</text>
</comment>
<dbReference type="Proteomes" id="UP001301012">
    <property type="component" value="Unassembled WGS sequence"/>
</dbReference>
<evidence type="ECO:0000313" key="8">
    <source>
        <dbReference type="Proteomes" id="UP001301012"/>
    </source>
</evidence>
<dbReference type="Gene3D" id="3.40.50.720">
    <property type="entry name" value="NAD(P)-binding Rossmann-like Domain"/>
    <property type="match status" value="1"/>
</dbReference>
<evidence type="ECO:0000256" key="3">
    <source>
        <dbReference type="ARBA" id="ARBA00023002"/>
    </source>
</evidence>
<accession>A0ABT7EBS6</accession>
<dbReference type="InterPro" id="IPR006097">
    <property type="entry name" value="Glu/Leu/Phe/Val/Trp_DH_dimer"/>
</dbReference>
<proteinExistence type="inferred from homology"/>
<dbReference type="EMBL" id="JASKYM010000007">
    <property type="protein sequence ID" value="MDK2564379.1"/>
    <property type="molecule type" value="Genomic_DNA"/>
</dbReference>
<evidence type="ECO:0000256" key="5">
    <source>
        <dbReference type="RuleBase" id="RU004417"/>
    </source>
</evidence>
<dbReference type="InterPro" id="IPR006095">
    <property type="entry name" value="Glu/Leu/Phe/Val/Trp_DH"/>
</dbReference>
<evidence type="ECO:0000259" key="6">
    <source>
        <dbReference type="SMART" id="SM00839"/>
    </source>
</evidence>
<dbReference type="InterPro" id="IPR006096">
    <property type="entry name" value="Glu/Leu/Phe/Val/Trp_DH_C"/>
</dbReference>